<dbReference type="PANTHER" id="PTHR23257:SF963">
    <property type="entry name" value="AT08303P"/>
    <property type="match status" value="1"/>
</dbReference>
<dbReference type="Gene3D" id="1.10.510.10">
    <property type="entry name" value="Transferase(Phosphotransferase) domain 1"/>
    <property type="match status" value="1"/>
</dbReference>
<sequence length="164" mass="19050">MISIVNNHEYIAKYSGISKNPSTQSYIIVMDLYDCDLHNFPTKKFWDLEWKLKIDILASIAYGLESLHIKDFIHYNLHSGNVLLNDKFDLYCYDLIIDLELCQLENYLILNNKINKIHGSIPYIPPEVLKGNEFIKKGDIYNFGGIMYEIVTAQQPFADQAHDN</sequence>
<name>A0A397FZF6_9GLOM</name>
<dbReference type="AlphaFoldDB" id="A0A397FZF6"/>
<feature type="domain" description="Protein kinase" evidence="1">
    <location>
        <begin position="1"/>
        <end position="164"/>
    </location>
</feature>
<evidence type="ECO:0000313" key="2">
    <source>
        <dbReference type="EMBL" id="RHZ44141.1"/>
    </source>
</evidence>
<dbReference type="InterPro" id="IPR011009">
    <property type="entry name" value="Kinase-like_dom_sf"/>
</dbReference>
<dbReference type="Proteomes" id="UP000266861">
    <property type="component" value="Unassembled WGS sequence"/>
</dbReference>
<protein>
    <recommendedName>
        <fullName evidence="1">Protein kinase domain-containing protein</fullName>
    </recommendedName>
</protein>
<dbReference type="STRING" id="1348612.A0A397FZF6"/>
<evidence type="ECO:0000259" key="1">
    <source>
        <dbReference type="PROSITE" id="PS50011"/>
    </source>
</evidence>
<dbReference type="GO" id="GO:0005737">
    <property type="term" value="C:cytoplasm"/>
    <property type="evidence" value="ECO:0007669"/>
    <property type="project" value="TreeGrafter"/>
</dbReference>
<evidence type="ECO:0000313" key="3">
    <source>
        <dbReference type="Proteomes" id="UP000266861"/>
    </source>
</evidence>
<organism evidence="2 3">
    <name type="scientific">Diversispora epigaea</name>
    <dbReference type="NCBI Taxonomy" id="1348612"/>
    <lineage>
        <taxon>Eukaryota</taxon>
        <taxon>Fungi</taxon>
        <taxon>Fungi incertae sedis</taxon>
        <taxon>Mucoromycota</taxon>
        <taxon>Glomeromycotina</taxon>
        <taxon>Glomeromycetes</taxon>
        <taxon>Diversisporales</taxon>
        <taxon>Diversisporaceae</taxon>
        <taxon>Diversispora</taxon>
    </lineage>
</organism>
<proteinExistence type="predicted"/>
<accession>A0A397FZF6</accession>
<dbReference type="OrthoDB" id="2322753at2759"/>
<dbReference type="InterPro" id="IPR000719">
    <property type="entry name" value="Prot_kinase_dom"/>
</dbReference>
<dbReference type="GO" id="GO:0007165">
    <property type="term" value="P:signal transduction"/>
    <property type="evidence" value="ECO:0007669"/>
    <property type="project" value="TreeGrafter"/>
</dbReference>
<dbReference type="InterPro" id="IPR050167">
    <property type="entry name" value="Ser_Thr_protein_kinase"/>
</dbReference>
<dbReference type="PANTHER" id="PTHR23257">
    <property type="entry name" value="SERINE-THREONINE PROTEIN KINASE"/>
    <property type="match status" value="1"/>
</dbReference>
<dbReference type="PROSITE" id="PS50011">
    <property type="entry name" value="PROTEIN_KINASE_DOM"/>
    <property type="match status" value="1"/>
</dbReference>
<dbReference type="EMBL" id="PQFF01000591">
    <property type="protein sequence ID" value="RHZ44141.1"/>
    <property type="molecule type" value="Genomic_DNA"/>
</dbReference>
<dbReference type="GO" id="GO:0004672">
    <property type="term" value="F:protein kinase activity"/>
    <property type="evidence" value="ECO:0007669"/>
    <property type="project" value="InterPro"/>
</dbReference>
<dbReference type="GO" id="GO:0005524">
    <property type="term" value="F:ATP binding"/>
    <property type="evidence" value="ECO:0007669"/>
    <property type="project" value="InterPro"/>
</dbReference>
<dbReference type="SUPFAM" id="SSF56112">
    <property type="entry name" value="Protein kinase-like (PK-like)"/>
    <property type="match status" value="1"/>
</dbReference>
<gene>
    <name evidence="2" type="ORF">Glove_756g28</name>
</gene>
<keyword evidence="3" id="KW-1185">Reference proteome</keyword>
<comment type="caution">
    <text evidence="2">The sequence shown here is derived from an EMBL/GenBank/DDBJ whole genome shotgun (WGS) entry which is preliminary data.</text>
</comment>
<dbReference type="Pfam" id="PF07714">
    <property type="entry name" value="PK_Tyr_Ser-Thr"/>
    <property type="match status" value="1"/>
</dbReference>
<dbReference type="InterPro" id="IPR001245">
    <property type="entry name" value="Ser-Thr/Tyr_kinase_cat_dom"/>
</dbReference>
<reference evidence="2 3" key="1">
    <citation type="submission" date="2018-08" db="EMBL/GenBank/DDBJ databases">
        <title>Genome and evolution of the arbuscular mycorrhizal fungus Diversispora epigaea (formerly Glomus versiforme) and its bacterial endosymbionts.</title>
        <authorList>
            <person name="Sun X."/>
            <person name="Fei Z."/>
            <person name="Harrison M."/>
        </authorList>
    </citation>
    <scope>NUCLEOTIDE SEQUENCE [LARGE SCALE GENOMIC DNA]</scope>
    <source>
        <strain evidence="2 3">IT104</strain>
    </source>
</reference>